<evidence type="ECO:0000313" key="3">
    <source>
        <dbReference type="EMBL" id="KAH0937308.1"/>
    </source>
</evidence>
<dbReference type="EMBL" id="JAGKQM010000002">
    <property type="protein sequence ID" value="KAH0937308.1"/>
    <property type="molecule type" value="Genomic_DNA"/>
</dbReference>
<proteinExistence type="predicted"/>
<comment type="caution">
    <text evidence="3">The sequence shown here is derived from an EMBL/GenBank/DDBJ whole genome shotgun (WGS) entry which is preliminary data.</text>
</comment>
<sequence length="150" mass="16490">MSSLLGIAFLMLKVMATVEDSGVMGSEYDDTVAEISQDVMFLKREWDRVNNSVIQVTDHVAGIDQKLGTYEKHFASLDHRFDLLHQVLTKMEANQISDKAHGKAVASSADGSPPPMIQSSKFIEKEEAYVLGGLGRGSSERRNVSESRGD</sequence>
<dbReference type="Proteomes" id="UP000824890">
    <property type="component" value="Unassembled WGS sequence"/>
</dbReference>
<organism evidence="3 4">
    <name type="scientific">Brassica napus</name>
    <name type="common">Rape</name>
    <dbReference type="NCBI Taxonomy" id="3708"/>
    <lineage>
        <taxon>Eukaryota</taxon>
        <taxon>Viridiplantae</taxon>
        <taxon>Streptophyta</taxon>
        <taxon>Embryophyta</taxon>
        <taxon>Tracheophyta</taxon>
        <taxon>Spermatophyta</taxon>
        <taxon>Magnoliopsida</taxon>
        <taxon>eudicotyledons</taxon>
        <taxon>Gunneridae</taxon>
        <taxon>Pentapetalae</taxon>
        <taxon>rosids</taxon>
        <taxon>malvids</taxon>
        <taxon>Brassicales</taxon>
        <taxon>Brassicaceae</taxon>
        <taxon>Brassiceae</taxon>
        <taxon>Brassica</taxon>
    </lineage>
</organism>
<accession>A0ABQ8E795</accession>
<evidence type="ECO:0000313" key="4">
    <source>
        <dbReference type="Proteomes" id="UP000824890"/>
    </source>
</evidence>
<protein>
    <submittedName>
        <fullName evidence="3">Uncharacterized protein</fullName>
    </submittedName>
</protein>
<gene>
    <name evidence="3" type="ORF">HID58_004769</name>
</gene>
<reference evidence="3 4" key="1">
    <citation type="submission" date="2021-05" db="EMBL/GenBank/DDBJ databases">
        <title>Genome Assembly of Synthetic Allotetraploid Brassica napus Reveals Homoeologous Exchanges between Subgenomes.</title>
        <authorList>
            <person name="Davis J.T."/>
        </authorList>
    </citation>
    <scope>NUCLEOTIDE SEQUENCE [LARGE SCALE GENOMIC DNA]</scope>
    <source>
        <strain evidence="4">cv. Da-Ae</strain>
        <tissue evidence="3">Seedling</tissue>
    </source>
</reference>
<keyword evidence="4" id="KW-1185">Reference proteome</keyword>
<feature type="region of interest" description="Disordered" evidence="1">
    <location>
        <begin position="99"/>
        <end position="118"/>
    </location>
</feature>
<evidence type="ECO:0000256" key="2">
    <source>
        <dbReference type="SAM" id="SignalP"/>
    </source>
</evidence>
<name>A0ABQ8E795_BRANA</name>
<evidence type="ECO:0000256" key="1">
    <source>
        <dbReference type="SAM" id="MobiDB-lite"/>
    </source>
</evidence>
<keyword evidence="2" id="KW-0732">Signal</keyword>
<feature type="chain" id="PRO_5045474987" evidence="2">
    <location>
        <begin position="17"/>
        <end position="150"/>
    </location>
</feature>
<feature type="signal peptide" evidence="2">
    <location>
        <begin position="1"/>
        <end position="16"/>
    </location>
</feature>